<keyword evidence="1" id="KW-0175">Coiled coil</keyword>
<gene>
    <name evidence="2" type="ORF">HYY20_00830</name>
</gene>
<protein>
    <submittedName>
        <fullName evidence="2">Uncharacterized protein</fullName>
    </submittedName>
</protein>
<reference evidence="2" key="1">
    <citation type="submission" date="2020-07" db="EMBL/GenBank/DDBJ databases">
        <title>Huge and variable diversity of episymbiotic CPR bacteria and DPANN archaea in groundwater ecosystems.</title>
        <authorList>
            <person name="He C.Y."/>
            <person name="Keren R."/>
            <person name="Whittaker M."/>
            <person name="Farag I.F."/>
            <person name="Doudna J."/>
            <person name="Cate J.H.D."/>
            <person name="Banfield J.F."/>
        </authorList>
    </citation>
    <scope>NUCLEOTIDE SEQUENCE</scope>
    <source>
        <strain evidence="2">NC_groundwater_672_Ag_B-0.1um_62_36</strain>
    </source>
</reference>
<evidence type="ECO:0000313" key="2">
    <source>
        <dbReference type="EMBL" id="MBI2875405.1"/>
    </source>
</evidence>
<proteinExistence type="predicted"/>
<evidence type="ECO:0000313" key="3">
    <source>
        <dbReference type="Proteomes" id="UP000769766"/>
    </source>
</evidence>
<dbReference type="AlphaFoldDB" id="A0A932CL44"/>
<comment type="caution">
    <text evidence="2">The sequence shown here is derived from an EMBL/GenBank/DDBJ whole genome shotgun (WGS) entry which is preliminary data.</text>
</comment>
<evidence type="ECO:0000256" key="1">
    <source>
        <dbReference type="SAM" id="Coils"/>
    </source>
</evidence>
<dbReference type="Proteomes" id="UP000769766">
    <property type="component" value="Unassembled WGS sequence"/>
</dbReference>
<sequence length="108" mass="12960">MTTEEKTLDRLQYLETLYRRGYRSDVVDRSLDKIIAMERAAAQHELADLQERLRTFEARYQISSKDFHQRFRAGELGDSADFLEWSVFYEMWESVQERLEILESESTQ</sequence>
<feature type="coiled-coil region" evidence="1">
    <location>
        <begin position="39"/>
        <end position="66"/>
    </location>
</feature>
<accession>A0A932CL44</accession>
<dbReference type="EMBL" id="JACPRF010000024">
    <property type="protein sequence ID" value="MBI2875405.1"/>
    <property type="molecule type" value="Genomic_DNA"/>
</dbReference>
<name>A0A932CL44_UNCTE</name>
<organism evidence="2 3">
    <name type="scientific">Tectimicrobiota bacterium</name>
    <dbReference type="NCBI Taxonomy" id="2528274"/>
    <lineage>
        <taxon>Bacteria</taxon>
        <taxon>Pseudomonadati</taxon>
        <taxon>Nitrospinota/Tectimicrobiota group</taxon>
        <taxon>Candidatus Tectimicrobiota</taxon>
    </lineage>
</organism>